<keyword evidence="1" id="KW-0472">Membrane</keyword>
<evidence type="ECO:0008006" key="4">
    <source>
        <dbReference type="Google" id="ProtNLM"/>
    </source>
</evidence>
<feature type="transmembrane region" description="Helical" evidence="1">
    <location>
        <begin position="20"/>
        <end position="43"/>
    </location>
</feature>
<keyword evidence="1" id="KW-1133">Transmembrane helix</keyword>
<protein>
    <recommendedName>
        <fullName evidence="4">ScyD/ScyE family protein</fullName>
    </recommendedName>
</protein>
<evidence type="ECO:0000313" key="2">
    <source>
        <dbReference type="EMBL" id="SDS85911.1"/>
    </source>
</evidence>
<reference evidence="3" key="1">
    <citation type="submission" date="2016-10" db="EMBL/GenBank/DDBJ databases">
        <authorList>
            <person name="Varghese N."/>
            <person name="Submissions S."/>
        </authorList>
    </citation>
    <scope>NUCLEOTIDE SEQUENCE [LARGE SCALE GENOMIC DNA]</scope>
    <source>
        <strain evidence="3">CPCC 202695</strain>
    </source>
</reference>
<keyword evidence="1" id="KW-0812">Transmembrane</keyword>
<gene>
    <name evidence="2" type="ORF">SAMN04489721_2039</name>
</gene>
<dbReference type="AlphaFoldDB" id="A0A1H1VND5"/>
<accession>A0A1H1VND5</accession>
<dbReference type="Gene3D" id="2.120.10.30">
    <property type="entry name" value="TolB, C-terminal domain"/>
    <property type="match status" value="1"/>
</dbReference>
<evidence type="ECO:0000256" key="1">
    <source>
        <dbReference type="SAM" id="Phobius"/>
    </source>
</evidence>
<organism evidence="2 3">
    <name type="scientific">Agromyces flavus</name>
    <dbReference type="NCBI Taxonomy" id="589382"/>
    <lineage>
        <taxon>Bacteria</taxon>
        <taxon>Bacillati</taxon>
        <taxon>Actinomycetota</taxon>
        <taxon>Actinomycetes</taxon>
        <taxon>Micrococcales</taxon>
        <taxon>Microbacteriaceae</taxon>
        <taxon>Agromyces</taxon>
    </lineage>
</organism>
<dbReference type="SUPFAM" id="SSF63829">
    <property type="entry name" value="Calcium-dependent phosphotriesterase"/>
    <property type="match status" value="1"/>
</dbReference>
<evidence type="ECO:0000313" key="3">
    <source>
        <dbReference type="Proteomes" id="UP000199482"/>
    </source>
</evidence>
<dbReference type="InterPro" id="IPR011042">
    <property type="entry name" value="6-blade_b-propeller_TolB-like"/>
</dbReference>
<dbReference type="STRING" id="589382.SAMN04489721_2039"/>
<name>A0A1H1VND5_9MICO</name>
<sequence>MGLTGDPAAASLEGDHVRRLGALATITTILGVALAAVATPAVAAPRGPKPPSPGDTVTLAEHLVTPLTFDVTPNGTLYVGQDFAGLLTKVTKGAPETLATGPGIAAVSTLGDVVIWGEREGDMEQVLASRLMQRAADGTVSSIDVLAWEQANNPDADAEYGFRDLAPDCLEQIPPFLLPFVGPHGGAIDTHVYGALALKGVTYVADAGANAVLAVDPAGEISTVAVLPPSSLIATDSLAAAFGLPTCVVGHEFITEPVPTDVEMGRDGWLYVTSLPGGPEDESSGARGAVYRVNPDTGEVQLYASGFAGATGVAVAPNGNVFVTELFGGKVSVITKRGEVSTFAELPSPAGVEWQSGRLVVSTDVFGDGKVVSIGLR</sequence>
<dbReference type="NCBIfam" id="NF033206">
    <property type="entry name" value="ScyE_fam"/>
    <property type="match status" value="1"/>
</dbReference>
<dbReference type="EMBL" id="LT629755">
    <property type="protein sequence ID" value="SDS85911.1"/>
    <property type="molecule type" value="Genomic_DNA"/>
</dbReference>
<proteinExistence type="predicted"/>
<dbReference type="Proteomes" id="UP000199482">
    <property type="component" value="Chromosome I"/>
</dbReference>
<dbReference type="InterPro" id="IPR048031">
    <property type="entry name" value="ScyD/ScyE-like"/>
</dbReference>